<evidence type="ECO:0000313" key="4">
    <source>
        <dbReference type="Proteomes" id="UP000235015"/>
    </source>
</evidence>
<evidence type="ECO:0000259" key="2">
    <source>
        <dbReference type="Pfam" id="PF08750"/>
    </source>
</evidence>
<name>A0A2N6CUT1_9GAMM</name>
<comment type="caution">
    <text evidence="3">The sequence shown here is derived from an EMBL/GenBank/DDBJ whole genome shotgun (WGS) entry which is preliminary data.</text>
</comment>
<keyword evidence="1" id="KW-0732">Signal</keyword>
<evidence type="ECO:0000313" key="3">
    <source>
        <dbReference type="EMBL" id="PLX60941.1"/>
    </source>
</evidence>
<dbReference type="Pfam" id="PF08750">
    <property type="entry name" value="CNP1"/>
    <property type="match status" value="1"/>
</dbReference>
<feature type="domain" description="CNP1-like uncharacterised" evidence="2">
    <location>
        <begin position="52"/>
        <end position="187"/>
    </location>
</feature>
<proteinExistence type="predicted"/>
<gene>
    <name evidence="3" type="ORF">C0630_12800</name>
</gene>
<dbReference type="Proteomes" id="UP000235015">
    <property type="component" value="Unassembled WGS sequence"/>
</dbReference>
<accession>A0A2N6CUT1</accession>
<sequence length="199" mass="22883">MTKSTSRCNLWVGLIALLLSQVGLAESNSPLTAKKGDANFYGPNESVNPNVEEYEWTEKDSQLPPFPEDDNLIEFQVTRPSASFSYFIDANSISYTEEDGVVRYTLVIRSRNGANNVAFEGMRCTTNEYKTYAFGNGKGEFVRPRRIEWKPISENGYTRYRKDLAEFYFCNFHIVDLSAEKIIRELKYARPQVRESGFY</sequence>
<organism evidence="3 4">
    <name type="scientific">Sedimenticola selenatireducens</name>
    <dbReference type="NCBI Taxonomy" id="191960"/>
    <lineage>
        <taxon>Bacteria</taxon>
        <taxon>Pseudomonadati</taxon>
        <taxon>Pseudomonadota</taxon>
        <taxon>Gammaproteobacteria</taxon>
        <taxon>Chromatiales</taxon>
        <taxon>Sedimenticolaceae</taxon>
        <taxon>Sedimenticola</taxon>
    </lineage>
</organism>
<feature type="chain" id="PRO_5014937610" description="CNP1-like uncharacterized domain-containing protein" evidence="1">
    <location>
        <begin position="26"/>
        <end position="199"/>
    </location>
</feature>
<dbReference type="STRING" id="1111735.GCA_000428045_00108"/>
<dbReference type="InterPro" id="IPR014861">
    <property type="entry name" value="CNP1-like_dom"/>
</dbReference>
<dbReference type="AlphaFoldDB" id="A0A2N6CUT1"/>
<protein>
    <recommendedName>
        <fullName evidence="2">CNP1-like uncharacterized domain-containing protein</fullName>
    </recommendedName>
</protein>
<feature type="signal peptide" evidence="1">
    <location>
        <begin position="1"/>
        <end position="25"/>
    </location>
</feature>
<dbReference type="EMBL" id="PKUN01000022">
    <property type="protein sequence ID" value="PLX60941.1"/>
    <property type="molecule type" value="Genomic_DNA"/>
</dbReference>
<reference evidence="3 4" key="1">
    <citation type="submission" date="2017-11" db="EMBL/GenBank/DDBJ databases">
        <title>Genome-resolved metagenomics identifies genetic mobility, metabolic interactions, and unexpected diversity in perchlorate-reducing communities.</title>
        <authorList>
            <person name="Barnum T.P."/>
            <person name="Figueroa I.A."/>
            <person name="Carlstrom C.I."/>
            <person name="Lucas L.N."/>
            <person name="Engelbrektson A.L."/>
            <person name="Coates J.D."/>
        </authorList>
    </citation>
    <scope>NUCLEOTIDE SEQUENCE [LARGE SCALE GENOMIC DNA]</scope>
    <source>
        <strain evidence="3">BM301</strain>
    </source>
</reference>
<evidence type="ECO:0000256" key="1">
    <source>
        <dbReference type="SAM" id="SignalP"/>
    </source>
</evidence>